<protein>
    <recommendedName>
        <fullName evidence="3">VWFA domain-containing protein</fullName>
    </recommendedName>
</protein>
<feature type="domain" description="VWFA" evidence="3">
    <location>
        <begin position="217"/>
        <end position="403"/>
    </location>
</feature>
<dbReference type="AlphaFoldDB" id="A0A7S1KPW0"/>
<feature type="compositionally biased region" description="Basic and acidic residues" evidence="1">
    <location>
        <begin position="553"/>
        <end position="578"/>
    </location>
</feature>
<sequence length="627" mass="70396">MFFSFSKSAENAFVIPLLLIIFMHFIFKDCFSADAVSNSSTPLEEFVSKHEIVVENICKALILSHSEYRYDESQNCLFYDSCDPEVESILSFACANTLNSDFYFGNDSDCNCEASKIFLDESITHFALQVEIGSPQVREFLCVSRPTIPAMKQNLLTYPDIKWQYIASEYGATQMYPAHRPLYRTKSGTTCQYPQDQCATFDARLFDWYAAYPPPNNVILLLDKSGSMKESDRMAQLKESARLILAELTFRDRVAIVFFDDKPHICDENIQSDGTTTMLSGIPENHEALRSCLDRTEASGESDFGAAFEAAFNVLEHEQGTENFACISSILFFTDGRGNAGSNPLDLILRHKPEIDVRIFTFVFGSAIDSYNMQSIACEAGGLSFTLRENVNLRSQMTKYHQLLGHDRKNFKKVLWSLPREMDELGEVVSASLACHSDEGALLGMAAVDVPLSSFAQFDNWRQTLDGLQNKSELCLDARPTDAYVRWLRGGACNYCDPSLCGAALHAFIGIASVSGVLLISGTVLIFLYVIFLNIKKLKRKYQLKRKRDDHSTEELISKNSRNFKDESTDGRTVEPQRTHSRIQATQTEEMWHDDEELVSASSTEGDQEIELEGISLNASNDALSVS</sequence>
<organism evidence="4">
    <name type="scientific">Percolomonas cosmopolitus</name>
    <dbReference type="NCBI Taxonomy" id="63605"/>
    <lineage>
        <taxon>Eukaryota</taxon>
        <taxon>Discoba</taxon>
        <taxon>Heterolobosea</taxon>
        <taxon>Tetramitia</taxon>
        <taxon>Eutetramitia</taxon>
        <taxon>Percolomonadidae</taxon>
        <taxon>Percolomonas</taxon>
    </lineage>
</organism>
<evidence type="ECO:0000256" key="2">
    <source>
        <dbReference type="SAM" id="Phobius"/>
    </source>
</evidence>
<dbReference type="PANTHER" id="PTHR10166:SF37">
    <property type="entry name" value="STOLID, ISOFORM H"/>
    <property type="match status" value="1"/>
</dbReference>
<dbReference type="Pfam" id="PF13519">
    <property type="entry name" value="VWA_2"/>
    <property type="match status" value="1"/>
</dbReference>
<dbReference type="PANTHER" id="PTHR10166">
    <property type="entry name" value="VOLTAGE-DEPENDENT CALCIUM CHANNEL SUBUNIT ALPHA-2/DELTA-RELATED"/>
    <property type="match status" value="1"/>
</dbReference>
<dbReference type="EMBL" id="HBGD01005567">
    <property type="protein sequence ID" value="CAD9081380.1"/>
    <property type="molecule type" value="Transcribed_RNA"/>
</dbReference>
<feature type="compositionally biased region" description="Polar residues" evidence="1">
    <location>
        <begin position="617"/>
        <end position="627"/>
    </location>
</feature>
<keyword evidence="2" id="KW-0812">Transmembrane</keyword>
<dbReference type="InterPro" id="IPR002035">
    <property type="entry name" value="VWF_A"/>
</dbReference>
<accession>A0A7S1KPW0</accession>
<dbReference type="GO" id="GO:0005245">
    <property type="term" value="F:voltage-gated calcium channel activity"/>
    <property type="evidence" value="ECO:0007669"/>
    <property type="project" value="TreeGrafter"/>
</dbReference>
<feature type="region of interest" description="Disordered" evidence="1">
    <location>
        <begin position="553"/>
        <end position="627"/>
    </location>
</feature>
<proteinExistence type="predicted"/>
<dbReference type="Gene3D" id="3.40.50.410">
    <property type="entry name" value="von Willebrand factor, type A domain"/>
    <property type="match status" value="1"/>
</dbReference>
<name>A0A7S1KPW0_9EUKA</name>
<evidence type="ECO:0000313" key="4">
    <source>
        <dbReference type="EMBL" id="CAD9081380.1"/>
    </source>
</evidence>
<keyword evidence="2" id="KW-0472">Membrane</keyword>
<evidence type="ECO:0000256" key="1">
    <source>
        <dbReference type="SAM" id="MobiDB-lite"/>
    </source>
</evidence>
<gene>
    <name evidence="4" type="ORF">PCOS0759_LOCUS4620</name>
</gene>
<dbReference type="InterPro" id="IPR051173">
    <property type="entry name" value="Ca_channel_alpha-2/delta"/>
</dbReference>
<keyword evidence="2" id="KW-1133">Transmembrane helix</keyword>
<reference evidence="4" key="1">
    <citation type="submission" date="2021-01" db="EMBL/GenBank/DDBJ databases">
        <authorList>
            <person name="Corre E."/>
            <person name="Pelletier E."/>
            <person name="Niang G."/>
            <person name="Scheremetjew M."/>
            <person name="Finn R."/>
            <person name="Kale V."/>
            <person name="Holt S."/>
            <person name="Cochrane G."/>
            <person name="Meng A."/>
            <person name="Brown T."/>
            <person name="Cohen L."/>
        </authorList>
    </citation>
    <scope>NUCLEOTIDE SEQUENCE</scope>
    <source>
        <strain evidence="4">WS</strain>
    </source>
</reference>
<dbReference type="PROSITE" id="PS50234">
    <property type="entry name" value="VWFA"/>
    <property type="match status" value="1"/>
</dbReference>
<dbReference type="GO" id="GO:0005891">
    <property type="term" value="C:voltage-gated calcium channel complex"/>
    <property type="evidence" value="ECO:0007669"/>
    <property type="project" value="TreeGrafter"/>
</dbReference>
<evidence type="ECO:0000259" key="3">
    <source>
        <dbReference type="PROSITE" id="PS50234"/>
    </source>
</evidence>
<dbReference type="SUPFAM" id="SSF53300">
    <property type="entry name" value="vWA-like"/>
    <property type="match status" value="1"/>
</dbReference>
<feature type="transmembrane region" description="Helical" evidence="2">
    <location>
        <begin position="503"/>
        <end position="532"/>
    </location>
</feature>
<dbReference type="SMART" id="SM00327">
    <property type="entry name" value="VWA"/>
    <property type="match status" value="1"/>
</dbReference>
<dbReference type="InterPro" id="IPR036465">
    <property type="entry name" value="vWFA_dom_sf"/>
</dbReference>